<reference evidence="2 3" key="1">
    <citation type="submission" date="2016-04" db="EMBL/GenBank/DDBJ databases">
        <title>Polished mammalian reference genomes with single-molecule sequencing and chromosome conformation capture applied to the Capra hircus genome.</title>
        <authorList>
            <person name="Bickhart D.M."/>
            <person name="Koren S."/>
            <person name="Rosen B."/>
            <person name="Hastie A."/>
            <person name="Liachko I."/>
            <person name="Sullivan S.T."/>
            <person name="Burton J."/>
            <person name="Sayre B.L."/>
            <person name="Huson H.J."/>
            <person name="Lee J."/>
            <person name="Lam E."/>
            <person name="Kelley C.M."/>
            <person name="Hutchison J.L."/>
            <person name="Zhou Y."/>
            <person name="Sun J."/>
            <person name="Crisa A."/>
            <person name="Schwartz J.C."/>
            <person name="Hammond J.A."/>
            <person name="Schroeder S.G."/>
            <person name="Liu G.E."/>
            <person name="Dunham M."/>
            <person name="Shendure J."/>
            <person name="Sonstegard T.S."/>
            <person name="Phillippy A.M."/>
            <person name="Van Tassell C.P."/>
            <person name="Smith T.P."/>
        </authorList>
    </citation>
    <scope>NUCLEOTIDE SEQUENCE [LARGE SCALE GENOMIC DNA]</scope>
</reference>
<organism evidence="2 3">
    <name type="scientific">Capra hircus</name>
    <name type="common">Goat</name>
    <dbReference type="NCBI Taxonomy" id="9925"/>
    <lineage>
        <taxon>Eukaryota</taxon>
        <taxon>Metazoa</taxon>
        <taxon>Chordata</taxon>
        <taxon>Craniata</taxon>
        <taxon>Vertebrata</taxon>
        <taxon>Euteleostomi</taxon>
        <taxon>Mammalia</taxon>
        <taxon>Eutheria</taxon>
        <taxon>Laurasiatheria</taxon>
        <taxon>Artiodactyla</taxon>
        <taxon>Ruminantia</taxon>
        <taxon>Pecora</taxon>
        <taxon>Bovidae</taxon>
        <taxon>Caprinae</taxon>
        <taxon>Capra</taxon>
    </lineage>
</organism>
<proteinExistence type="predicted"/>
<name>A0A452F2P4_CAPHI</name>
<dbReference type="Ensembl" id="ENSCHIT00000026417.1">
    <property type="protein sequence ID" value="ENSCHIP00000018602.1"/>
    <property type="gene ID" value="ENSCHIG00000017964.1"/>
</dbReference>
<evidence type="ECO:0000256" key="1">
    <source>
        <dbReference type="ARBA" id="ARBA00023038"/>
    </source>
</evidence>
<dbReference type="STRING" id="9925.ENSCHIP00000018602"/>
<accession>A0A452F2P4</accession>
<dbReference type="PANTHER" id="PTHR46074">
    <property type="entry name" value="CYSTEINE-RICH PROTEIN CRIP FAMILY MEMBER"/>
    <property type="match status" value="1"/>
</dbReference>
<evidence type="ECO:0008006" key="4">
    <source>
        <dbReference type="Google" id="ProtNLM"/>
    </source>
</evidence>
<dbReference type="GO" id="GO:0008630">
    <property type="term" value="P:intrinsic apoptotic signaling pathway in response to DNA damage"/>
    <property type="evidence" value="ECO:0007669"/>
    <property type="project" value="TreeGrafter"/>
</dbReference>
<reference evidence="2" key="3">
    <citation type="submission" date="2025-09" db="UniProtKB">
        <authorList>
            <consortium name="Ensembl"/>
        </authorList>
    </citation>
    <scope>IDENTIFICATION</scope>
</reference>
<keyword evidence="1" id="KW-0479">Metal-binding</keyword>
<evidence type="ECO:0000313" key="3">
    <source>
        <dbReference type="Proteomes" id="UP000291000"/>
    </source>
</evidence>
<dbReference type="OMA" id="HSEHEGM"/>
<protein>
    <recommendedName>
        <fullName evidence="4">LIM zinc-binding domain-containing protein</fullName>
    </recommendedName>
</protein>
<dbReference type="GO" id="GO:0010468">
    <property type="term" value="P:regulation of gene expression"/>
    <property type="evidence" value="ECO:0007669"/>
    <property type="project" value="TreeGrafter"/>
</dbReference>
<dbReference type="Proteomes" id="UP000291000">
    <property type="component" value="Chromosome 23"/>
</dbReference>
<dbReference type="SUPFAM" id="SSF57716">
    <property type="entry name" value="Glucocorticoid receptor-like (DNA-binding domain)"/>
    <property type="match status" value="1"/>
</dbReference>
<keyword evidence="1" id="KW-0862">Zinc</keyword>
<keyword evidence="1" id="KW-0440">LIM domain</keyword>
<sequence length="64" mass="7114">IPRCPVCDKEVYFAERVTAVGKDWHWPGLKHENCGKMPTLGPCYAAMLRPKGFGHGGAESHTFK</sequence>
<dbReference type="Bgee" id="ENSCHIG00000017964">
    <property type="expression patterns" value="Expressed in adrenal gland and 3 other cell types or tissues"/>
</dbReference>
<dbReference type="Gene3D" id="2.10.110.10">
    <property type="entry name" value="Cysteine Rich Protein"/>
    <property type="match status" value="1"/>
</dbReference>
<reference evidence="2" key="2">
    <citation type="submission" date="2025-08" db="UniProtKB">
        <authorList>
            <consortium name="Ensembl"/>
        </authorList>
    </citation>
    <scope>IDENTIFICATION</scope>
</reference>
<dbReference type="PANTHER" id="PTHR46074:SF3">
    <property type="entry name" value="CYSTEINE-RICH PROTEIN 1"/>
    <property type="match status" value="1"/>
</dbReference>
<evidence type="ECO:0000313" key="2">
    <source>
        <dbReference type="Ensembl" id="ENSCHIP00000018602.1"/>
    </source>
</evidence>
<dbReference type="GeneTree" id="ENSGT00940000165752"/>
<keyword evidence="3" id="KW-1185">Reference proteome</keyword>
<dbReference type="GO" id="GO:0008270">
    <property type="term" value="F:zinc ion binding"/>
    <property type="evidence" value="ECO:0007669"/>
    <property type="project" value="TreeGrafter"/>
</dbReference>
<dbReference type="AlphaFoldDB" id="A0A452F2P4"/>
<dbReference type="EMBL" id="LWLT01000028">
    <property type="status" value="NOT_ANNOTATED_CDS"/>
    <property type="molecule type" value="Genomic_DNA"/>
</dbReference>